<keyword evidence="2" id="KW-1185">Reference proteome</keyword>
<comment type="caution">
    <text evidence="1">The sequence shown here is derived from an EMBL/GenBank/DDBJ whole genome shotgun (WGS) entry which is preliminary data.</text>
</comment>
<dbReference type="Proteomes" id="UP001234581">
    <property type="component" value="Unassembled WGS sequence"/>
</dbReference>
<accession>A0AAD7UXZ5</accession>
<sequence length="26" mass="3012">MHNGLRYTKRSCGEPVIKIGHYHISD</sequence>
<evidence type="ECO:0000313" key="1">
    <source>
        <dbReference type="EMBL" id="KAJ8654959.1"/>
    </source>
</evidence>
<reference evidence="1 2" key="1">
    <citation type="submission" date="2023-03" db="EMBL/GenBank/DDBJ databases">
        <title>Genome sequence of Lichtheimia ornata CBS 291.66.</title>
        <authorList>
            <person name="Mohabir J.T."/>
            <person name="Shea T.P."/>
            <person name="Kurbessoian T."/>
            <person name="Berby B."/>
            <person name="Fontaine J."/>
            <person name="Livny J."/>
            <person name="Gnirke A."/>
            <person name="Stajich J.E."/>
            <person name="Cuomo C.A."/>
        </authorList>
    </citation>
    <scope>NUCLEOTIDE SEQUENCE [LARGE SCALE GENOMIC DNA]</scope>
    <source>
        <strain evidence="1">CBS 291.66</strain>
    </source>
</reference>
<name>A0AAD7UXZ5_9FUNG</name>
<dbReference type="EMBL" id="JARTCD010000054">
    <property type="protein sequence ID" value="KAJ8654959.1"/>
    <property type="molecule type" value="Genomic_DNA"/>
</dbReference>
<evidence type="ECO:0000313" key="2">
    <source>
        <dbReference type="Proteomes" id="UP001234581"/>
    </source>
</evidence>
<organism evidence="1 2">
    <name type="scientific">Lichtheimia ornata</name>
    <dbReference type="NCBI Taxonomy" id="688661"/>
    <lineage>
        <taxon>Eukaryota</taxon>
        <taxon>Fungi</taxon>
        <taxon>Fungi incertae sedis</taxon>
        <taxon>Mucoromycota</taxon>
        <taxon>Mucoromycotina</taxon>
        <taxon>Mucoromycetes</taxon>
        <taxon>Mucorales</taxon>
        <taxon>Lichtheimiaceae</taxon>
        <taxon>Lichtheimia</taxon>
    </lineage>
</organism>
<feature type="non-terminal residue" evidence="1">
    <location>
        <position position="26"/>
    </location>
</feature>
<proteinExistence type="predicted"/>
<dbReference type="AlphaFoldDB" id="A0AAD7UXZ5"/>
<gene>
    <name evidence="1" type="ORF">O0I10_009355</name>
</gene>
<protein>
    <submittedName>
        <fullName evidence="1">Uncharacterized protein</fullName>
    </submittedName>
</protein>